<gene>
    <name evidence="1" type="ORF">GKIL_2439</name>
</gene>
<dbReference type="EMBL" id="CP003587">
    <property type="protein sequence ID" value="AGY58685.1"/>
    <property type="molecule type" value="Genomic_DNA"/>
</dbReference>
<dbReference type="OrthoDB" id="9860971at2"/>
<sequence length="110" mass="12215">MAPSRKLSGRSPVAVRQALRLEEQATLLACRLKLSLLRAEGYNLPGARQWPPVADFAATVRRGYALDNEVAQLMVLVATGRERLISDELWRVRAAELYALPLTTARRTTA</sequence>
<protein>
    <submittedName>
        <fullName evidence="1">Uncharacterized protein</fullName>
    </submittedName>
</protein>
<organism evidence="1 2">
    <name type="scientific">Gloeobacter kilaueensis (strain ATCC BAA-2537 / CCAP 1431/1 / ULC 316 / JS1)</name>
    <dbReference type="NCBI Taxonomy" id="1183438"/>
    <lineage>
        <taxon>Bacteria</taxon>
        <taxon>Bacillati</taxon>
        <taxon>Cyanobacteriota</taxon>
        <taxon>Cyanophyceae</taxon>
        <taxon>Gloeobacterales</taxon>
        <taxon>Gloeobacteraceae</taxon>
        <taxon>Gloeobacter</taxon>
    </lineage>
</organism>
<dbReference type="AlphaFoldDB" id="U5QLX1"/>
<proteinExistence type="predicted"/>
<dbReference type="HOGENOM" id="CLU_2167375_0_0_3"/>
<dbReference type="RefSeq" id="WP_023173866.1">
    <property type="nucleotide sequence ID" value="NC_022600.1"/>
</dbReference>
<name>U5QLX1_GLOK1</name>
<accession>U5QLX1</accession>
<evidence type="ECO:0000313" key="1">
    <source>
        <dbReference type="EMBL" id="AGY58685.1"/>
    </source>
</evidence>
<dbReference type="Proteomes" id="UP000017396">
    <property type="component" value="Chromosome"/>
</dbReference>
<dbReference type="STRING" id="1183438.GKIL_2439"/>
<evidence type="ECO:0000313" key="2">
    <source>
        <dbReference type="Proteomes" id="UP000017396"/>
    </source>
</evidence>
<reference evidence="1 2" key="1">
    <citation type="journal article" date="2013" name="PLoS ONE">
        <title>Cultivation and Complete Genome Sequencing of Gloeobacter kilaueensis sp. nov., from a Lava Cave in Kilauea Caldera, Hawai'i.</title>
        <authorList>
            <person name="Saw J.H."/>
            <person name="Schatz M."/>
            <person name="Brown M.V."/>
            <person name="Kunkel D.D."/>
            <person name="Foster J.S."/>
            <person name="Shick H."/>
            <person name="Christensen S."/>
            <person name="Hou S."/>
            <person name="Wan X."/>
            <person name="Donachie S.P."/>
        </authorList>
    </citation>
    <scope>NUCLEOTIDE SEQUENCE [LARGE SCALE GENOMIC DNA]</scope>
    <source>
        <strain evidence="2">JS</strain>
    </source>
</reference>
<dbReference type="KEGG" id="glj:GKIL_2439"/>
<keyword evidence="2" id="KW-1185">Reference proteome</keyword>